<dbReference type="AlphaFoldDB" id="A0A6N4SX01"/>
<evidence type="ECO:0000313" key="1">
    <source>
        <dbReference type="EMBL" id="ABG60933.1"/>
    </source>
</evidence>
<protein>
    <submittedName>
        <fullName evidence="1">Uncharacterized protein</fullName>
    </submittedName>
</protein>
<dbReference type="KEGG" id="chu:CHU_3700"/>
<dbReference type="Proteomes" id="UP000001822">
    <property type="component" value="Chromosome"/>
</dbReference>
<evidence type="ECO:0000313" key="2">
    <source>
        <dbReference type="Proteomes" id="UP000001822"/>
    </source>
</evidence>
<accession>A0A6N4SX01</accession>
<name>A0A6N4SX01_CYTH3</name>
<proteinExistence type="predicted"/>
<gene>
    <name evidence="1" type="ordered locus">CHU_3700</name>
</gene>
<organism evidence="1 2">
    <name type="scientific">Cytophaga hutchinsonii (strain ATCC 33406 / DSM 1761 / CIP 103989 / NBRC 15051 / NCIMB 9469 / D465)</name>
    <dbReference type="NCBI Taxonomy" id="269798"/>
    <lineage>
        <taxon>Bacteria</taxon>
        <taxon>Pseudomonadati</taxon>
        <taxon>Bacteroidota</taxon>
        <taxon>Cytophagia</taxon>
        <taxon>Cytophagales</taxon>
        <taxon>Cytophagaceae</taxon>
        <taxon>Cytophaga</taxon>
    </lineage>
</organism>
<keyword evidence="2" id="KW-1185">Reference proteome</keyword>
<reference evidence="1 2" key="1">
    <citation type="journal article" date="2007" name="Appl. Environ. Microbiol.">
        <title>Genome sequence of the cellulolytic gliding bacterium Cytophaga hutchinsonii.</title>
        <authorList>
            <person name="Xie G."/>
            <person name="Bruce D.C."/>
            <person name="Challacombe J.F."/>
            <person name="Chertkov O."/>
            <person name="Detter J.C."/>
            <person name="Gilna P."/>
            <person name="Han C.S."/>
            <person name="Lucas S."/>
            <person name="Misra M."/>
            <person name="Myers G.L."/>
            <person name="Richardson P."/>
            <person name="Tapia R."/>
            <person name="Thayer N."/>
            <person name="Thompson L.S."/>
            <person name="Brettin T.S."/>
            <person name="Henrissat B."/>
            <person name="Wilson D.B."/>
            <person name="McBride M.J."/>
        </authorList>
    </citation>
    <scope>NUCLEOTIDE SEQUENCE [LARGE SCALE GENOMIC DNA]</scope>
    <source>
        <strain evidence="2">ATCC 33406 / DSM 1761 / CIP 103989 / NBRC 15051 / NCIMB 9469 / D465</strain>
    </source>
</reference>
<dbReference type="EMBL" id="CP000383">
    <property type="protein sequence ID" value="ABG60933.1"/>
    <property type="molecule type" value="Genomic_DNA"/>
</dbReference>
<sequence length="191" mass="22399">MRTVRYIFLSSIVFIYSSCNSESERDYSKDVKEDCIPFFTFDAVEHYYVEIDSKGFSYTEKKKDLSDIEQNQLNVMYEDTSKTLADTILYQQLEQKNFIKTNLSSHKFDTINNIFCSRSLDTCLFTTCIPIYRDILIFKNKNKTIGIAKICFHCKKSLIIGVSDRATSLCLKDGYEYFDDYTKLKEVLYSK</sequence>